<reference evidence="2 3" key="1">
    <citation type="submission" date="2023-08" db="EMBL/GenBank/DDBJ databases">
        <title>A Necator americanus chromosomal reference genome.</title>
        <authorList>
            <person name="Ilik V."/>
            <person name="Petrzelkova K.J."/>
            <person name="Pardy F."/>
            <person name="Fuh T."/>
            <person name="Niatou-Singa F.S."/>
            <person name="Gouil Q."/>
            <person name="Baker L."/>
            <person name="Ritchie M.E."/>
            <person name="Jex A.R."/>
            <person name="Gazzola D."/>
            <person name="Li H."/>
            <person name="Toshio Fujiwara R."/>
            <person name="Zhan B."/>
            <person name="Aroian R.V."/>
            <person name="Pafco B."/>
            <person name="Schwarz E.M."/>
        </authorList>
    </citation>
    <scope>NUCLEOTIDE SEQUENCE [LARGE SCALE GENOMIC DNA]</scope>
    <source>
        <strain evidence="2 3">Aroian</strain>
        <tissue evidence="2">Whole animal</tissue>
    </source>
</reference>
<dbReference type="Proteomes" id="UP001303046">
    <property type="component" value="Unassembled WGS sequence"/>
</dbReference>
<accession>A0ABR1D5F1</accession>
<name>A0ABR1D5F1_NECAM</name>
<evidence type="ECO:0000256" key="1">
    <source>
        <dbReference type="SAM" id="MobiDB-lite"/>
    </source>
</evidence>
<protein>
    <recommendedName>
        <fullName evidence="4">WH2 domain-containing protein</fullName>
    </recommendedName>
</protein>
<evidence type="ECO:0008006" key="4">
    <source>
        <dbReference type="Google" id="ProtNLM"/>
    </source>
</evidence>
<comment type="caution">
    <text evidence="2">The sequence shown here is derived from an EMBL/GenBank/DDBJ whole genome shotgun (WGS) entry which is preliminary data.</text>
</comment>
<organism evidence="2 3">
    <name type="scientific">Necator americanus</name>
    <name type="common">Human hookworm</name>
    <dbReference type="NCBI Taxonomy" id="51031"/>
    <lineage>
        <taxon>Eukaryota</taxon>
        <taxon>Metazoa</taxon>
        <taxon>Ecdysozoa</taxon>
        <taxon>Nematoda</taxon>
        <taxon>Chromadorea</taxon>
        <taxon>Rhabditida</taxon>
        <taxon>Rhabditina</taxon>
        <taxon>Rhabditomorpha</taxon>
        <taxon>Strongyloidea</taxon>
        <taxon>Ancylostomatidae</taxon>
        <taxon>Bunostominae</taxon>
        <taxon>Necator</taxon>
    </lineage>
</organism>
<sequence length="77" mass="8043">MGSGDRTKTGQPPDTDAYPPTLALVRDATNRSPHSMRPAAAAGAFTSSGIGGDDVRKGFEKSSMRLLGVKRLAPKSK</sequence>
<feature type="region of interest" description="Disordered" evidence="1">
    <location>
        <begin position="1"/>
        <end position="20"/>
    </location>
</feature>
<proteinExistence type="predicted"/>
<gene>
    <name evidence="2" type="primary">Necator_chrIII.g12848</name>
    <name evidence="2" type="ORF">RB195_012081</name>
</gene>
<evidence type="ECO:0000313" key="3">
    <source>
        <dbReference type="Proteomes" id="UP001303046"/>
    </source>
</evidence>
<evidence type="ECO:0000313" key="2">
    <source>
        <dbReference type="EMBL" id="KAK6745746.1"/>
    </source>
</evidence>
<dbReference type="EMBL" id="JAVFWL010000003">
    <property type="protein sequence ID" value="KAK6745746.1"/>
    <property type="molecule type" value="Genomic_DNA"/>
</dbReference>
<feature type="region of interest" description="Disordered" evidence="1">
    <location>
        <begin position="30"/>
        <end position="52"/>
    </location>
</feature>
<keyword evidence="3" id="KW-1185">Reference proteome</keyword>